<keyword evidence="3" id="KW-1185">Reference proteome</keyword>
<protein>
    <submittedName>
        <fullName evidence="2">Protoporphyrinogen oxidase</fullName>
        <ecNumber evidence="2">1.3.3.4</ecNumber>
    </submittedName>
</protein>
<dbReference type="EMBL" id="LN614827">
    <property type="protein sequence ID" value="CEG58911.1"/>
    <property type="molecule type" value="Genomic_DNA"/>
</dbReference>
<organism evidence="2 3">
    <name type="scientific">Legionella fallonii LLAP-10</name>
    <dbReference type="NCBI Taxonomy" id="1212491"/>
    <lineage>
        <taxon>Bacteria</taxon>
        <taxon>Pseudomonadati</taxon>
        <taxon>Pseudomonadota</taxon>
        <taxon>Gammaproteobacteria</taxon>
        <taxon>Legionellales</taxon>
        <taxon>Legionellaceae</taxon>
        <taxon>Legionella</taxon>
    </lineage>
</organism>
<gene>
    <name evidence="2" type="primary">hemG</name>
    <name evidence="2" type="ORF">LFA_3582</name>
</gene>
<keyword evidence="2" id="KW-0560">Oxidoreductase</keyword>
<dbReference type="STRING" id="1212491.LFA_3582"/>
<dbReference type="Gene3D" id="1.10.405.20">
    <property type="match status" value="1"/>
</dbReference>
<reference evidence="3" key="1">
    <citation type="submission" date="2014-09" db="EMBL/GenBank/DDBJ databases">
        <authorList>
            <person name="Gomez-Valero L."/>
        </authorList>
    </citation>
    <scope>NUCLEOTIDE SEQUENCE [LARGE SCALE GENOMIC DNA]</scope>
    <source>
        <strain evidence="3">ATCC700992</strain>
    </source>
</reference>
<dbReference type="KEGG" id="lfa:LFA_3582"/>
<dbReference type="GO" id="GO:0004729">
    <property type="term" value="F:oxygen-dependent protoporphyrinogen oxidase activity"/>
    <property type="evidence" value="ECO:0007669"/>
    <property type="project" value="UniProtKB-EC"/>
</dbReference>
<dbReference type="SUPFAM" id="SSF51905">
    <property type="entry name" value="FAD/NAD(P)-binding domain"/>
    <property type="match status" value="1"/>
</dbReference>
<evidence type="ECO:0000313" key="2">
    <source>
        <dbReference type="EMBL" id="CEG58911.1"/>
    </source>
</evidence>
<feature type="domain" description="Amine oxidase" evidence="1">
    <location>
        <begin position="18"/>
        <end position="369"/>
    </location>
</feature>
<dbReference type="Gene3D" id="3.30.70.1990">
    <property type="match status" value="1"/>
</dbReference>
<dbReference type="EC" id="1.3.3.4" evidence="2"/>
<name>A0A098GBQ1_9GAMM</name>
<dbReference type="InterPro" id="IPR002937">
    <property type="entry name" value="Amino_oxidase"/>
</dbReference>
<dbReference type="HOGENOM" id="CLU_536166_0_0_6"/>
<proteinExistence type="predicted"/>
<dbReference type="AlphaFoldDB" id="A0A098GBQ1"/>
<accession>A0A098GBQ1</accession>
<evidence type="ECO:0000313" key="3">
    <source>
        <dbReference type="Proteomes" id="UP000032430"/>
    </source>
</evidence>
<evidence type="ECO:0000259" key="1">
    <source>
        <dbReference type="Pfam" id="PF01593"/>
    </source>
</evidence>
<dbReference type="RefSeq" id="WP_045097136.1">
    <property type="nucleotide sequence ID" value="NZ_LN614827.1"/>
</dbReference>
<dbReference type="InterPro" id="IPR036188">
    <property type="entry name" value="FAD/NAD-bd_sf"/>
</dbReference>
<dbReference type="Pfam" id="PF01593">
    <property type="entry name" value="Amino_oxidase"/>
    <property type="match status" value="1"/>
</dbReference>
<dbReference type="Proteomes" id="UP000032430">
    <property type="component" value="Chromosome I"/>
</dbReference>
<sequence length="485" mass="55185">MKNLPNTVIFVGAGPSALFAALRLEQLAQEQQKEIKFIFLEKEPVVGGKCHTFSDPQHPNLKTEWGAGIVAANYGVVLDALNKYDIGFEDMIPTVPETVEIRKKYDNLSPSEKITFMGQVTQEITVFNGDYGVYKRAKQNKTELPESLLVPFMEYAKLRNMQHIPLLLKSFVPGFGYGDLSHCPTYSVLEYMGKMTIPEILVSDTILRQPGLLAIHGGFQLVMEKIAAHWDVRLSAKITEIKRESDKVTVQYQQNGIAYSETADVLVLANSPKNWPTLNLDMSETERQCVEQLESYRYPVAVYRIKGLPARQYFFPNALEENGFGQLALITSRDNRPDPEEGRLCTVYINLPPNTKEFTFDHEAIKRELMTIEGVTDCSVVEEKIWEDYMSTLPWHLRLELDKEQQNGNTLYLGSYVLGGFEDVACVANKATDTINELFFSNKTYEEDFSWVNVGRAWRFFTQPVYPPLDSLDEAPKPKDRCIII</sequence>
<dbReference type="Gene3D" id="3.50.50.60">
    <property type="entry name" value="FAD/NAD(P)-binding domain"/>
    <property type="match status" value="1"/>
</dbReference>
<dbReference type="OrthoDB" id="5287468at2"/>